<dbReference type="InterPro" id="IPR029063">
    <property type="entry name" value="SAM-dependent_MTases_sf"/>
</dbReference>
<organism evidence="2">
    <name type="scientific">Verticillium alfalfae (strain VaMs.102 / ATCC MYA-4576 / FGSC 10136)</name>
    <name type="common">Verticillium wilt of alfalfa</name>
    <name type="synonym">Verticillium albo-atrum</name>
    <dbReference type="NCBI Taxonomy" id="526221"/>
    <lineage>
        <taxon>Eukaryota</taxon>
        <taxon>Fungi</taxon>
        <taxon>Dikarya</taxon>
        <taxon>Ascomycota</taxon>
        <taxon>Pezizomycotina</taxon>
        <taxon>Sordariomycetes</taxon>
        <taxon>Hypocreomycetidae</taxon>
        <taxon>Glomerellales</taxon>
        <taxon>Plectosphaerellaceae</taxon>
        <taxon>Verticillium</taxon>
    </lineage>
</organism>
<dbReference type="AlphaFoldDB" id="C9S8V0"/>
<dbReference type="HOGENOM" id="CLU_1983258_0_0_1"/>
<accession>C9S8V0</accession>
<dbReference type="EMBL" id="DS985214">
    <property type="protein sequence ID" value="EEY14027.1"/>
    <property type="molecule type" value="Genomic_DNA"/>
</dbReference>
<dbReference type="eggNOG" id="KOG2904">
    <property type="taxonomic scope" value="Eukaryota"/>
</dbReference>
<name>C9S8V0_VERA1</name>
<evidence type="ECO:0000313" key="1">
    <source>
        <dbReference type="EMBL" id="EEY14027.1"/>
    </source>
</evidence>
<proteinExistence type="predicted"/>
<reference evidence="2" key="1">
    <citation type="journal article" date="2011" name="PLoS Pathog.">
        <title>Comparative genomics yields insights into niche adaptation of plant vascular wilt pathogens.</title>
        <authorList>
            <person name="Klosterman S.J."/>
            <person name="Subbarao K.V."/>
            <person name="Kang S."/>
            <person name="Veronese P."/>
            <person name="Gold S.E."/>
            <person name="Thomma B.P.H.J."/>
            <person name="Chen Z."/>
            <person name="Henrissat B."/>
            <person name="Lee Y.-H."/>
            <person name="Park J."/>
            <person name="Garcia-Pedrajas M.D."/>
            <person name="Barbara D.J."/>
            <person name="Anchieta A."/>
            <person name="de Jonge R."/>
            <person name="Santhanam P."/>
            <person name="Maruthachalam K."/>
            <person name="Atallah Z."/>
            <person name="Amyotte S.G."/>
            <person name="Paz Z."/>
            <person name="Inderbitzin P."/>
            <person name="Hayes R.J."/>
            <person name="Heiman D.I."/>
            <person name="Young S."/>
            <person name="Zeng Q."/>
            <person name="Engels R."/>
            <person name="Galagan J."/>
            <person name="Cuomo C.A."/>
            <person name="Dobinson K.F."/>
            <person name="Ma L.-J."/>
        </authorList>
    </citation>
    <scope>NUCLEOTIDE SEQUENCE [LARGE SCALE GENOMIC DNA]</scope>
    <source>
        <strain evidence="2">VaMs.102 / ATCC MYA-4576 / FGSC 10136</strain>
    </source>
</reference>
<evidence type="ECO:0000313" key="2">
    <source>
        <dbReference type="Proteomes" id="UP000008698"/>
    </source>
</evidence>
<dbReference type="OrthoDB" id="269872at2759"/>
<dbReference type="GeneID" id="9528559"/>
<dbReference type="Gene3D" id="3.40.50.150">
    <property type="entry name" value="Vaccinia Virus protein VP39"/>
    <property type="match status" value="1"/>
</dbReference>
<dbReference type="STRING" id="526221.C9S8V0"/>
<dbReference type="KEGG" id="val:VDBG_00134"/>
<dbReference type="Proteomes" id="UP000008698">
    <property type="component" value="Unassembled WGS sequence"/>
</dbReference>
<gene>
    <name evidence="1" type="ORF">VDBG_00134</name>
</gene>
<sequence length="126" mass="13917">MGYSVRKYEPKLALVPGDDVPAYEGCAHEDVFYARLLDVAVALGVRVVLFELGDEGQAARVLRLVRRRQALRGAACEVWRDWPDVAPQEDEARVMSVGEDGDDEIQVAIRGSGNVRSVLVQIPEHS</sequence>
<protein>
    <submittedName>
        <fullName evidence="1">Uncharacterized protein</fullName>
    </submittedName>
</protein>
<dbReference type="RefSeq" id="XP_003008453.1">
    <property type="nucleotide sequence ID" value="XM_003008407.1"/>
</dbReference>
<keyword evidence="2" id="KW-1185">Reference proteome</keyword>